<evidence type="ECO:0000313" key="2">
    <source>
        <dbReference type="Proteomes" id="UP001500542"/>
    </source>
</evidence>
<evidence type="ECO:0000313" key="1">
    <source>
        <dbReference type="EMBL" id="GAA0931992.1"/>
    </source>
</evidence>
<gene>
    <name evidence="1" type="ORF">GCM10009554_16230</name>
</gene>
<sequence length="77" mass="8670">MARLRSLEPGTQAVRVHPTEVDCFYQALTDQSGQKYLHLTTFGSDERQSTPKSSQSLQLDEAAARQLIQIMRDTFGL</sequence>
<reference evidence="1 2" key="1">
    <citation type="journal article" date="2019" name="Int. J. Syst. Evol. Microbiol.">
        <title>The Global Catalogue of Microorganisms (GCM) 10K type strain sequencing project: providing services to taxonomists for standard genome sequencing and annotation.</title>
        <authorList>
            <consortium name="The Broad Institute Genomics Platform"/>
            <consortium name="The Broad Institute Genome Sequencing Center for Infectious Disease"/>
            <person name="Wu L."/>
            <person name="Ma J."/>
        </authorList>
    </citation>
    <scope>NUCLEOTIDE SEQUENCE [LARGE SCALE GENOMIC DNA]</scope>
    <source>
        <strain evidence="1 2">JCM 10977</strain>
    </source>
</reference>
<protein>
    <recommendedName>
        <fullName evidence="3">Methionyl-tRNA formyltransferase</fullName>
    </recommendedName>
</protein>
<accession>A0ABN1PR57</accession>
<comment type="caution">
    <text evidence="1">The sequence shown here is derived from an EMBL/GenBank/DDBJ whole genome shotgun (WGS) entry which is preliminary data.</text>
</comment>
<keyword evidence="2" id="KW-1185">Reference proteome</keyword>
<organism evidence="1 2">
    <name type="scientific">Kribbella koreensis</name>
    <dbReference type="NCBI Taxonomy" id="57909"/>
    <lineage>
        <taxon>Bacteria</taxon>
        <taxon>Bacillati</taxon>
        <taxon>Actinomycetota</taxon>
        <taxon>Actinomycetes</taxon>
        <taxon>Propionibacteriales</taxon>
        <taxon>Kribbellaceae</taxon>
        <taxon>Kribbella</taxon>
    </lineage>
</organism>
<dbReference type="EMBL" id="BAAAHK010000003">
    <property type="protein sequence ID" value="GAA0931992.1"/>
    <property type="molecule type" value="Genomic_DNA"/>
</dbReference>
<name>A0ABN1PR57_9ACTN</name>
<proteinExistence type="predicted"/>
<evidence type="ECO:0008006" key="3">
    <source>
        <dbReference type="Google" id="ProtNLM"/>
    </source>
</evidence>
<dbReference type="Proteomes" id="UP001500542">
    <property type="component" value="Unassembled WGS sequence"/>
</dbReference>